<dbReference type="RefSeq" id="WP_116392597.1">
    <property type="nucleotide sequence ID" value="NZ_QUQO01000001.1"/>
</dbReference>
<accession>A0A371RKH0</accession>
<dbReference type="InterPro" id="IPR002933">
    <property type="entry name" value="Peptidase_M20"/>
</dbReference>
<sequence>MSIRHSLAAGLLLIATPAFADPVSDAVDADLPDLIELYKHLHANPELSNEETETAARMAAELRELGFEVTEGVGGTGVVGMLKNGEGPVVLIRADMDGLPVTEETGLPYASKKTATLANGVTTGVMHACGHDVHMTTWVGTARYLAGHKDEWAGTLMMIAQPAEEVGQGARAMLADGLYERFPTPDHAIALHDAANALAGTIGVGEGFVMANVDSVDITVYGSGGHGAYPHTTVDPIVIAARIVDALQTLVSRETNPQTAAVVTVGSFHAGAKHNIIPNEAKLQLTVRSYSDETRDHLLKGIRRIAYAQALSAGLAKEQLPKVEVKDEYTPALYNTPEQTSRLKSLFTERFGADGMYEVTPVMGGEDFSQYHRYDREVEATLFRLGAVKADAWEAAGGDATKLPGLHSAKFAPDPEPTLRAGTEAMIAAALELFSE</sequence>
<name>A0A371RKH0_9PROT</name>
<protein>
    <submittedName>
        <fullName evidence="5">Amidohydrolase</fullName>
    </submittedName>
</protein>
<dbReference type="Pfam" id="PF01546">
    <property type="entry name" value="Peptidase_M20"/>
    <property type="match status" value="1"/>
</dbReference>
<dbReference type="Gene3D" id="3.40.630.10">
    <property type="entry name" value="Zn peptidases"/>
    <property type="match status" value="1"/>
</dbReference>
<keyword evidence="2" id="KW-0479">Metal-binding</keyword>
<feature type="binding site" evidence="2">
    <location>
        <position position="131"/>
    </location>
    <ligand>
        <name>Mn(2+)</name>
        <dbReference type="ChEBI" id="CHEBI:29035"/>
        <label>2</label>
    </ligand>
</feature>
<dbReference type="PIRSF" id="PIRSF005962">
    <property type="entry name" value="Pept_M20D_amidohydro"/>
    <property type="match status" value="1"/>
</dbReference>
<gene>
    <name evidence="5" type="ORF">DX908_12240</name>
</gene>
<feature type="chain" id="PRO_5016876742" evidence="3">
    <location>
        <begin position="21"/>
        <end position="436"/>
    </location>
</feature>
<dbReference type="SUPFAM" id="SSF53187">
    <property type="entry name" value="Zn-dependent exopeptidases"/>
    <property type="match status" value="1"/>
</dbReference>
<comment type="caution">
    <text evidence="5">The sequence shown here is derived from an EMBL/GenBank/DDBJ whole genome shotgun (WGS) entry which is preliminary data.</text>
</comment>
<evidence type="ECO:0000256" key="3">
    <source>
        <dbReference type="SAM" id="SignalP"/>
    </source>
</evidence>
<feature type="binding site" evidence="2">
    <location>
        <position position="165"/>
    </location>
    <ligand>
        <name>Mn(2+)</name>
        <dbReference type="ChEBI" id="CHEBI:29035"/>
        <label>2</label>
    </ligand>
</feature>
<dbReference type="NCBIfam" id="TIGR01891">
    <property type="entry name" value="amidohydrolases"/>
    <property type="match status" value="1"/>
</dbReference>
<dbReference type="EMBL" id="QUQO01000001">
    <property type="protein sequence ID" value="RFB05965.1"/>
    <property type="molecule type" value="Genomic_DNA"/>
</dbReference>
<keyword evidence="6" id="KW-1185">Reference proteome</keyword>
<dbReference type="FunFam" id="3.30.70.360:FF:000001">
    <property type="entry name" value="N-acetyldiaminopimelate deacetylase"/>
    <property type="match status" value="1"/>
</dbReference>
<dbReference type="GO" id="GO:0019877">
    <property type="term" value="P:diaminopimelate biosynthetic process"/>
    <property type="evidence" value="ECO:0007669"/>
    <property type="project" value="UniProtKB-ARBA"/>
</dbReference>
<dbReference type="PANTHER" id="PTHR11014">
    <property type="entry name" value="PEPTIDASE M20 FAMILY MEMBER"/>
    <property type="match status" value="1"/>
</dbReference>
<evidence type="ECO:0000256" key="2">
    <source>
        <dbReference type="PIRSR" id="PIRSR005962-1"/>
    </source>
</evidence>
<dbReference type="Gene3D" id="3.30.70.360">
    <property type="match status" value="1"/>
</dbReference>
<evidence type="ECO:0000259" key="4">
    <source>
        <dbReference type="Pfam" id="PF07687"/>
    </source>
</evidence>
<feature type="binding site" evidence="2">
    <location>
        <position position="192"/>
    </location>
    <ligand>
        <name>Mn(2+)</name>
        <dbReference type="ChEBI" id="CHEBI:29035"/>
        <label>2</label>
    </ligand>
</feature>
<dbReference type="Proteomes" id="UP000264589">
    <property type="component" value="Unassembled WGS sequence"/>
</dbReference>
<keyword evidence="2" id="KW-0464">Manganese</keyword>
<feature type="binding site" evidence="2">
    <location>
        <position position="129"/>
    </location>
    <ligand>
        <name>Mn(2+)</name>
        <dbReference type="ChEBI" id="CHEBI:29035"/>
        <label>2</label>
    </ligand>
</feature>
<keyword evidence="1 5" id="KW-0378">Hydrolase</keyword>
<dbReference type="OrthoDB" id="9777385at2"/>
<dbReference type="InterPro" id="IPR011650">
    <property type="entry name" value="Peptidase_M20_dimer"/>
</dbReference>
<dbReference type="InterPro" id="IPR036264">
    <property type="entry name" value="Bact_exopeptidase_dim_dom"/>
</dbReference>
<feature type="domain" description="Peptidase M20 dimerisation" evidence="4">
    <location>
        <begin position="214"/>
        <end position="309"/>
    </location>
</feature>
<feature type="signal peptide" evidence="3">
    <location>
        <begin position="1"/>
        <end position="20"/>
    </location>
</feature>
<feature type="binding site" evidence="2">
    <location>
        <position position="407"/>
    </location>
    <ligand>
        <name>Mn(2+)</name>
        <dbReference type="ChEBI" id="CHEBI:29035"/>
        <label>2</label>
    </ligand>
</feature>
<organism evidence="5 6">
    <name type="scientific">Parvularcula marina</name>
    <dbReference type="NCBI Taxonomy" id="2292771"/>
    <lineage>
        <taxon>Bacteria</taxon>
        <taxon>Pseudomonadati</taxon>
        <taxon>Pseudomonadota</taxon>
        <taxon>Alphaproteobacteria</taxon>
        <taxon>Parvularculales</taxon>
        <taxon>Parvularculaceae</taxon>
        <taxon>Parvularcula</taxon>
    </lineage>
</organism>
<keyword evidence="3" id="KW-0732">Signal</keyword>
<dbReference type="GO" id="GO:0050118">
    <property type="term" value="F:N-acetyldiaminopimelate deacetylase activity"/>
    <property type="evidence" value="ECO:0007669"/>
    <property type="project" value="UniProtKB-ARBA"/>
</dbReference>
<evidence type="ECO:0000313" key="5">
    <source>
        <dbReference type="EMBL" id="RFB05965.1"/>
    </source>
</evidence>
<proteinExistence type="predicted"/>
<dbReference type="InterPro" id="IPR017439">
    <property type="entry name" value="Amidohydrolase"/>
</dbReference>
<evidence type="ECO:0000313" key="6">
    <source>
        <dbReference type="Proteomes" id="UP000264589"/>
    </source>
</evidence>
<dbReference type="GO" id="GO:0046872">
    <property type="term" value="F:metal ion binding"/>
    <property type="evidence" value="ECO:0007669"/>
    <property type="project" value="UniProtKB-KW"/>
</dbReference>
<comment type="cofactor">
    <cofactor evidence="2">
        <name>Mn(2+)</name>
        <dbReference type="ChEBI" id="CHEBI:29035"/>
    </cofactor>
    <text evidence="2">The Mn(2+) ion enhances activity.</text>
</comment>
<dbReference type="Pfam" id="PF07687">
    <property type="entry name" value="M20_dimer"/>
    <property type="match status" value="1"/>
</dbReference>
<dbReference type="PANTHER" id="PTHR11014:SF63">
    <property type="entry name" value="METALLOPEPTIDASE, PUTATIVE (AFU_ORTHOLOGUE AFUA_6G09600)-RELATED"/>
    <property type="match status" value="1"/>
</dbReference>
<dbReference type="FunCoup" id="A0A371RKH0">
    <property type="interactions" value="273"/>
</dbReference>
<reference evidence="5 6" key="1">
    <citation type="submission" date="2018-08" db="EMBL/GenBank/DDBJ databases">
        <title>Parvularcula sp. SM1705, isolated from surface water of the South Sea China.</title>
        <authorList>
            <person name="Sun L."/>
        </authorList>
    </citation>
    <scope>NUCLEOTIDE SEQUENCE [LARGE SCALE GENOMIC DNA]</scope>
    <source>
        <strain evidence="5 6">SM1705</strain>
    </source>
</reference>
<dbReference type="AlphaFoldDB" id="A0A371RKH0"/>
<dbReference type="InParanoid" id="A0A371RKH0"/>
<dbReference type="SUPFAM" id="SSF55031">
    <property type="entry name" value="Bacterial exopeptidase dimerisation domain"/>
    <property type="match status" value="1"/>
</dbReference>
<evidence type="ECO:0000256" key="1">
    <source>
        <dbReference type="ARBA" id="ARBA00022801"/>
    </source>
</evidence>